<dbReference type="AlphaFoldDB" id="A0A0R2FB41"/>
<dbReference type="Proteomes" id="UP000050865">
    <property type="component" value="Unassembled WGS sequence"/>
</dbReference>
<name>A0A0R2FB41_9LACO</name>
<dbReference type="Pfam" id="PF14278">
    <property type="entry name" value="TetR_C_8"/>
    <property type="match status" value="1"/>
</dbReference>
<proteinExistence type="predicted"/>
<dbReference type="InterPro" id="IPR039532">
    <property type="entry name" value="TetR_C_Firmicutes"/>
</dbReference>
<evidence type="ECO:0000313" key="2">
    <source>
        <dbReference type="EMBL" id="KRN25631.1"/>
    </source>
</evidence>
<feature type="domain" description="Transcriptional regulator TetR C-terminal Firmicutes type" evidence="1">
    <location>
        <begin position="74"/>
        <end position="145"/>
    </location>
</feature>
<accession>A0A0R2FB41</accession>
<gene>
    <name evidence="2" type="ORF">FC75_GL000168</name>
</gene>
<dbReference type="EMBL" id="AYZJ01000008">
    <property type="protein sequence ID" value="KRN25631.1"/>
    <property type="molecule type" value="Genomic_DNA"/>
</dbReference>
<evidence type="ECO:0000259" key="1">
    <source>
        <dbReference type="Pfam" id="PF14278"/>
    </source>
</evidence>
<evidence type="ECO:0000313" key="3">
    <source>
        <dbReference type="Proteomes" id="UP000050865"/>
    </source>
</evidence>
<dbReference type="Gene3D" id="1.10.357.10">
    <property type="entry name" value="Tetracycline Repressor, domain 2"/>
    <property type="match status" value="1"/>
</dbReference>
<dbReference type="SUPFAM" id="SSF46689">
    <property type="entry name" value="Homeodomain-like"/>
    <property type="match status" value="1"/>
</dbReference>
<organism evidence="2 3">
    <name type="scientific">Lacticaseibacillus camelliae DSM 22697 = JCM 13995</name>
    <dbReference type="NCBI Taxonomy" id="1423730"/>
    <lineage>
        <taxon>Bacteria</taxon>
        <taxon>Bacillati</taxon>
        <taxon>Bacillota</taxon>
        <taxon>Bacilli</taxon>
        <taxon>Lactobacillales</taxon>
        <taxon>Lactobacillaceae</taxon>
        <taxon>Lacticaseibacillus</taxon>
    </lineage>
</organism>
<reference evidence="2 3" key="1">
    <citation type="journal article" date="2015" name="Genome Announc.">
        <title>Expanding the biotechnology potential of lactobacilli through comparative genomics of 213 strains and associated genera.</title>
        <authorList>
            <person name="Sun Z."/>
            <person name="Harris H.M."/>
            <person name="McCann A."/>
            <person name="Guo C."/>
            <person name="Argimon S."/>
            <person name="Zhang W."/>
            <person name="Yang X."/>
            <person name="Jeffery I.B."/>
            <person name="Cooney J.C."/>
            <person name="Kagawa T.F."/>
            <person name="Liu W."/>
            <person name="Song Y."/>
            <person name="Salvetti E."/>
            <person name="Wrobel A."/>
            <person name="Rasinkangas P."/>
            <person name="Parkhill J."/>
            <person name="Rea M.C."/>
            <person name="O'Sullivan O."/>
            <person name="Ritari J."/>
            <person name="Douillard F.P."/>
            <person name="Paul Ross R."/>
            <person name="Yang R."/>
            <person name="Briner A.E."/>
            <person name="Felis G.E."/>
            <person name="de Vos W.M."/>
            <person name="Barrangou R."/>
            <person name="Klaenhammer T.R."/>
            <person name="Caufield P.W."/>
            <person name="Cui Y."/>
            <person name="Zhang H."/>
            <person name="O'Toole P.W."/>
        </authorList>
    </citation>
    <scope>NUCLEOTIDE SEQUENCE [LARGE SCALE GENOMIC DNA]</scope>
    <source>
        <strain evidence="2 3">DSM 22697</strain>
    </source>
</reference>
<keyword evidence="3" id="KW-1185">Reference proteome</keyword>
<dbReference type="STRING" id="1423730.FC75_GL000168"/>
<protein>
    <submittedName>
        <fullName evidence="2">TetR family transcriptional regulator</fullName>
    </submittedName>
</protein>
<dbReference type="PATRIC" id="fig|1423730.4.peg.179"/>
<comment type="caution">
    <text evidence="2">The sequence shown here is derived from an EMBL/GenBank/DDBJ whole genome shotgun (WGS) entry which is preliminary data.</text>
</comment>
<dbReference type="InterPro" id="IPR009057">
    <property type="entry name" value="Homeodomain-like_sf"/>
</dbReference>
<sequence>MPVPSTKDEIARVTKQLVITMPFKAITVTTIMAATHMRRQTFYDHFRDKYEVLGYIYRTEIDARVWYCGDYRRWPDTLHRMVQYFTANRLFYQKALAIDDQNAPSDYIQHHLHDMIDHILRDLATHEKIVMTPSYQGFVTQMLVANAFTTIQLLLADSRSDASTVEENLRVFVSDALTGLLDRYRVTDNQAEVSG</sequence>